<feature type="transmembrane region" description="Helical" evidence="1">
    <location>
        <begin position="89"/>
        <end position="108"/>
    </location>
</feature>
<feature type="transmembrane region" description="Helical" evidence="1">
    <location>
        <begin position="53"/>
        <end position="77"/>
    </location>
</feature>
<dbReference type="AlphaFoldDB" id="A0A927FU47"/>
<gene>
    <name evidence="2" type="ORF">IC608_04350</name>
</gene>
<dbReference type="Pfam" id="PF06912">
    <property type="entry name" value="DUF1275"/>
    <property type="match status" value="1"/>
</dbReference>
<accession>A0A927FU47</accession>
<evidence type="ECO:0000313" key="2">
    <source>
        <dbReference type="EMBL" id="MBD8064704.1"/>
    </source>
</evidence>
<dbReference type="EMBL" id="JACYFU010000001">
    <property type="protein sequence ID" value="MBD8064704.1"/>
    <property type="molecule type" value="Genomic_DNA"/>
</dbReference>
<feature type="transmembrane region" description="Helical" evidence="1">
    <location>
        <begin position="128"/>
        <end position="146"/>
    </location>
</feature>
<keyword evidence="1" id="KW-0472">Membrane</keyword>
<proteinExistence type="predicted"/>
<reference evidence="2" key="1">
    <citation type="submission" date="2020-09" db="EMBL/GenBank/DDBJ databases">
        <title>Genome seq and assembly of Devosia sp.</title>
        <authorList>
            <person name="Chhetri G."/>
        </authorList>
    </citation>
    <scope>NUCLEOTIDE SEQUENCE</scope>
    <source>
        <strain evidence="2">PTR5</strain>
    </source>
</reference>
<dbReference type="PANTHER" id="PTHR37314:SF4">
    <property type="entry name" value="UPF0700 TRANSMEMBRANE PROTEIN YOAK"/>
    <property type="match status" value="1"/>
</dbReference>
<protein>
    <submittedName>
        <fullName evidence="2">DUF1275 domain-containing protein</fullName>
    </submittedName>
</protein>
<dbReference type="InterPro" id="IPR010699">
    <property type="entry name" value="DUF1275"/>
</dbReference>
<keyword evidence="1" id="KW-1133">Transmembrane helix</keyword>
<comment type="caution">
    <text evidence="2">The sequence shown here is derived from an EMBL/GenBank/DDBJ whole genome shotgun (WGS) entry which is preliminary data.</text>
</comment>
<keyword evidence="1" id="KW-0812">Transmembrane</keyword>
<dbReference type="Proteomes" id="UP000654108">
    <property type="component" value="Unassembled WGS sequence"/>
</dbReference>
<keyword evidence="3" id="KW-1185">Reference proteome</keyword>
<feature type="transmembrane region" description="Helical" evidence="1">
    <location>
        <begin position="167"/>
        <end position="184"/>
    </location>
</feature>
<organism evidence="2 3">
    <name type="scientific">Devosia oryzisoli</name>
    <dbReference type="NCBI Taxonomy" id="2774138"/>
    <lineage>
        <taxon>Bacteria</taxon>
        <taxon>Pseudomonadati</taxon>
        <taxon>Pseudomonadota</taxon>
        <taxon>Alphaproteobacteria</taxon>
        <taxon>Hyphomicrobiales</taxon>
        <taxon>Devosiaceae</taxon>
        <taxon>Devosia</taxon>
    </lineage>
</organism>
<dbReference type="RefSeq" id="WP_191772933.1">
    <property type="nucleotide sequence ID" value="NZ_JACYFU010000001.1"/>
</dbReference>
<dbReference type="PANTHER" id="PTHR37314">
    <property type="entry name" value="SLR0142 PROTEIN"/>
    <property type="match status" value="1"/>
</dbReference>
<feature type="transmembrane region" description="Helical" evidence="1">
    <location>
        <begin position="190"/>
        <end position="209"/>
    </location>
</feature>
<name>A0A927FU47_9HYPH</name>
<evidence type="ECO:0000313" key="3">
    <source>
        <dbReference type="Proteomes" id="UP000654108"/>
    </source>
</evidence>
<feature type="transmembrane region" description="Helical" evidence="1">
    <location>
        <begin position="12"/>
        <end position="33"/>
    </location>
</feature>
<evidence type="ECO:0000256" key="1">
    <source>
        <dbReference type="SAM" id="Phobius"/>
    </source>
</evidence>
<sequence>MTPARPLTLGMILTATAGFLDAIGFVALGGYYISFMSGNTTQLGAALPAGELGVVVLSASLVVLFFIGSALGTLVVLANPRWGAARVSAIIAAGVTVALGLSLIGLSIPRTMLILALTAGAQNAVLPAHGAVRLGATFVTGTLYAAGQDFALALRRLAPPFRWLQHLGVWLSLMGGAALGAFVYRHAGIGALLIPLIIYTAFAAANGWIASQTK</sequence>